<gene>
    <name evidence="7" type="ORF">LSH36_21g00082</name>
</gene>
<evidence type="ECO:0000256" key="5">
    <source>
        <dbReference type="SAM" id="MobiDB-lite"/>
    </source>
</evidence>
<dbReference type="PANTHER" id="PTHR32341">
    <property type="entry name" value="INTERFERON-INDUCIBLE GTPASE"/>
    <property type="match status" value="1"/>
</dbReference>
<dbReference type="PROSITE" id="PS51716">
    <property type="entry name" value="G_IRG"/>
    <property type="match status" value="1"/>
</dbReference>
<dbReference type="AlphaFoldDB" id="A0AAD9KC75"/>
<comment type="caution">
    <text evidence="7">The sequence shown here is derived from an EMBL/GenBank/DDBJ whole genome shotgun (WGS) entry which is preliminary data.</text>
</comment>
<feature type="domain" description="IRG-type G" evidence="6">
    <location>
        <begin position="114"/>
        <end position="289"/>
    </location>
</feature>
<feature type="region of interest" description="Disordered" evidence="5">
    <location>
        <begin position="84"/>
        <end position="108"/>
    </location>
</feature>
<proteinExistence type="inferred from homology"/>
<dbReference type="InterPro" id="IPR030385">
    <property type="entry name" value="G_IRG_dom"/>
</dbReference>
<dbReference type="PANTHER" id="PTHR32341:SF10">
    <property type="entry name" value="INTERFERON-INDUCIBLE GTPASE 5"/>
    <property type="match status" value="1"/>
</dbReference>
<dbReference type="Proteomes" id="UP001208570">
    <property type="component" value="Unassembled WGS sequence"/>
</dbReference>
<evidence type="ECO:0000256" key="2">
    <source>
        <dbReference type="ARBA" id="ARBA00022741"/>
    </source>
</evidence>
<evidence type="ECO:0000256" key="3">
    <source>
        <dbReference type="ARBA" id="ARBA00022801"/>
    </source>
</evidence>
<dbReference type="Gene3D" id="3.40.50.300">
    <property type="entry name" value="P-loop containing nucleotide triphosphate hydrolases"/>
    <property type="match status" value="1"/>
</dbReference>
<dbReference type="InterPro" id="IPR007743">
    <property type="entry name" value="Immunity-related_GTPase-like"/>
</dbReference>
<dbReference type="InterPro" id="IPR051515">
    <property type="entry name" value="IRG"/>
</dbReference>
<accession>A0AAD9KC75</accession>
<evidence type="ECO:0000313" key="8">
    <source>
        <dbReference type="Proteomes" id="UP001208570"/>
    </source>
</evidence>
<dbReference type="InterPro" id="IPR027417">
    <property type="entry name" value="P-loop_NTPase"/>
</dbReference>
<keyword evidence="8" id="KW-1185">Reference proteome</keyword>
<comment type="similarity">
    <text evidence="1">Belongs to the TRAFAC class dynamin-like GTPase superfamily. IRG family.</text>
</comment>
<sequence>MSREKFQEVASSRSLDPATIDILIAEKYEDEDALSHMTPEQLKNLDITEAQRNIIEKWLTDLAVSKTNDVKVEELKVTIESANTDGAGINKPGQGKKETDYEEPGTPKPSRYQKCINVAIAGQNAEAKAALVNLIREIDPEHEDAAKSDSKDLVPYRLNKIENLLLWLIPFGEKGDEEALKKVEFDSYDAVVVCCTGNLGESAIWLTTEARKGHAKIFIVKTDTDKDVDADKSEKGDSHDEKALLQKLQSDIASQLEGSDDIDVYLVSTKRQFENQWDMPTLVSKISDLKKAEKKSTDKDQPVAETKQGDDSPETGKIEKMATSFMSQVKEVVTRAAKKGSLGVLHKEVAKYKKSFGVEKLELPSVNLESLEDAVHQLMPDKKKLKDTFMACFGSRSKGAQTREAKQKIRDTIEDEGPTLLENAINACKTAALEQVSK</sequence>
<keyword evidence="2" id="KW-0547">Nucleotide-binding</keyword>
<dbReference type="SUPFAM" id="SSF47769">
    <property type="entry name" value="SAM/Pointed domain"/>
    <property type="match status" value="1"/>
</dbReference>
<feature type="region of interest" description="Disordered" evidence="5">
    <location>
        <begin position="293"/>
        <end position="316"/>
    </location>
</feature>
<keyword evidence="3" id="KW-0378">Hydrolase</keyword>
<dbReference type="GO" id="GO:0016787">
    <property type="term" value="F:hydrolase activity"/>
    <property type="evidence" value="ECO:0007669"/>
    <property type="project" value="UniProtKB-KW"/>
</dbReference>
<dbReference type="Pfam" id="PF05049">
    <property type="entry name" value="IIGP"/>
    <property type="match status" value="1"/>
</dbReference>
<evidence type="ECO:0000313" key="7">
    <source>
        <dbReference type="EMBL" id="KAK2168000.1"/>
    </source>
</evidence>
<protein>
    <recommendedName>
        <fullName evidence="6">IRG-type G domain-containing protein</fullName>
    </recommendedName>
</protein>
<dbReference type="EMBL" id="JAODUP010000021">
    <property type="protein sequence ID" value="KAK2168000.1"/>
    <property type="molecule type" value="Genomic_DNA"/>
</dbReference>
<dbReference type="InterPro" id="IPR013761">
    <property type="entry name" value="SAM/pointed_sf"/>
</dbReference>
<dbReference type="GO" id="GO:0016020">
    <property type="term" value="C:membrane"/>
    <property type="evidence" value="ECO:0007669"/>
    <property type="project" value="InterPro"/>
</dbReference>
<reference evidence="7" key="1">
    <citation type="journal article" date="2023" name="Mol. Biol. Evol.">
        <title>Third-Generation Sequencing Reveals the Adaptive Role of the Epigenome in Three Deep-Sea Polychaetes.</title>
        <authorList>
            <person name="Perez M."/>
            <person name="Aroh O."/>
            <person name="Sun Y."/>
            <person name="Lan Y."/>
            <person name="Juniper S.K."/>
            <person name="Young C.R."/>
            <person name="Angers B."/>
            <person name="Qian P.Y."/>
        </authorList>
    </citation>
    <scope>NUCLEOTIDE SEQUENCE</scope>
    <source>
        <strain evidence="7">P08H-3</strain>
    </source>
</reference>
<name>A0AAD9KC75_9ANNE</name>
<dbReference type="GO" id="GO:0005525">
    <property type="term" value="F:GTP binding"/>
    <property type="evidence" value="ECO:0007669"/>
    <property type="project" value="UniProtKB-KW"/>
</dbReference>
<evidence type="ECO:0000259" key="6">
    <source>
        <dbReference type="PROSITE" id="PS51716"/>
    </source>
</evidence>
<organism evidence="7 8">
    <name type="scientific">Paralvinella palmiformis</name>
    <dbReference type="NCBI Taxonomy" id="53620"/>
    <lineage>
        <taxon>Eukaryota</taxon>
        <taxon>Metazoa</taxon>
        <taxon>Spiralia</taxon>
        <taxon>Lophotrochozoa</taxon>
        <taxon>Annelida</taxon>
        <taxon>Polychaeta</taxon>
        <taxon>Sedentaria</taxon>
        <taxon>Canalipalpata</taxon>
        <taxon>Terebellida</taxon>
        <taxon>Terebelliformia</taxon>
        <taxon>Alvinellidae</taxon>
        <taxon>Paralvinella</taxon>
    </lineage>
</organism>
<keyword evidence="4" id="KW-0342">GTP-binding</keyword>
<evidence type="ECO:0000256" key="4">
    <source>
        <dbReference type="ARBA" id="ARBA00023134"/>
    </source>
</evidence>
<evidence type="ECO:0000256" key="1">
    <source>
        <dbReference type="ARBA" id="ARBA00005429"/>
    </source>
</evidence>